<protein>
    <submittedName>
        <fullName evidence="2">Uncharacterized protein</fullName>
    </submittedName>
</protein>
<keyword evidence="1" id="KW-0812">Transmembrane</keyword>
<comment type="caution">
    <text evidence="2">The sequence shown here is derived from an EMBL/GenBank/DDBJ whole genome shotgun (WGS) entry which is preliminary data.</text>
</comment>
<evidence type="ECO:0000313" key="3">
    <source>
        <dbReference type="Proteomes" id="UP001151532"/>
    </source>
</evidence>
<gene>
    <name evidence="2" type="ORF">OIU79_015523</name>
</gene>
<keyword evidence="3" id="KW-1185">Reference proteome</keyword>
<name>A0A9Q0PCF9_SALPP</name>
<organism evidence="2 3">
    <name type="scientific">Salix purpurea</name>
    <name type="common">Purple osier willow</name>
    <dbReference type="NCBI Taxonomy" id="77065"/>
    <lineage>
        <taxon>Eukaryota</taxon>
        <taxon>Viridiplantae</taxon>
        <taxon>Streptophyta</taxon>
        <taxon>Embryophyta</taxon>
        <taxon>Tracheophyta</taxon>
        <taxon>Spermatophyta</taxon>
        <taxon>Magnoliopsida</taxon>
        <taxon>eudicotyledons</taxon>
        <taxon>Gunneridae</taxon>
        <taxon>Pentapetalae</taxon>
        <taxon>rosids</taxon>
        <taxon>fabids</taxon>
        <taxon>Malpighiales</taxon>
        <taxon>Salicaceae</taxon>
        <taxon>Saliceae</taxon>
        <taxon>Salix</taxon>
    </lineage>
</organism>
<dbReference type="AlphaFoldDB" id="A0A9Q0PCF9"/>
<accession>A0A9Q0PCF9</accession>
<evidence type="ECO:0000256" key="1">
    <source>
        <dbReference type="SAM" id="Phobius"/>
    </source>
</evidence>
<sequence>MQPRTNYYLNTSTYIIISNKKNSKKPYEIHIYITISNHKLVKNQIFVFSGMLFFTVHFGRMALLRPPEEAATRVLTFLLSTSENSSLCLL</sequence>
<proteinExistence type="predicted"/>
<feature type="transmembrane region" description="Helical" evidence="1">
    <location>
        <begin position="45"/>
        <end position="63"/>
    </location>
</feature>
<dbReference type="Proteomes" id="UP001151532">
    <property type="component" value="Chromosome 2"/>
</dbReference>
<keyword evidence="1" id="KW-0472">Membrane</keyword>
<dbReference type="EMBL" id="JAPFFK010000019">
    <property type="protein sequence ID" value="KAJ6685506.1"/>
    <property type="molecule type" value="Genomic_DNA"/>
</dbReference>
<evidence type="ECO:0000313" key="2">
    <source>
        <dbReference type="EMBL" id="KAJ6685506.1"/>
    </source>
</evidence>
<reference evidence="2" key="2">
    <citation type="journal article" date="2023" name="Int. J. Mol. Sci.">
        <title>De Novo Assembly and Annotation of 11 Diverse Shrub Willow (Salix) Genomes Reveals Novel Gene Organization in Sex-Linked Regions.</title>
        <authorList>
            <person name="Hyden B."/>
            <person name="Feng K."/>
            <person name="Yates T.B."/>
            <person name="Jawdy S."/>
            <person name="Cereghino C."/>
            <person name="Smart L.B."/>
            <person name="Muchero W."/>
        </authorList>
    </citation>
    <scope>NUCLEOTIDE SEQUENCE</scope>
    <source>
        <tissue evidence="2">Shoot tip</tissue>
    </source>
</reference>
<keyword evidence="1" id="KW-1133">Transmembrane helix</keyword>
<reference evidence="2" key="1">
    <citation type="submission" date="2022-11" db="EMBL/GenBank/DDBJ databases">
        <authorList>
            <person name="Hyden B.L."/>
            <person name="Feng K."/>
            <person name="Yates T."/>
            <person name="Jawdy S."/>
            <person name="Smart L.B."/>
            <person name="Muchero W."/>
        </authorList>
    </citation>
    <scope>NUCLEOTIDE SEQUENCE</scope>
    <source>
        <tissue evidence="2">Shoot tip</tissue>
    </source>
</reference>